<dbReference type="InterPro" id="IPR002577">
    <property type="entry name" value="HTH_HxlR"/>
</dbReference>
<dbReference type="InterPro" id="IPR036388">
    <property type="entry name" value="WH-like_DNA-bd_sf"/>
</dbReference>
<evidence type="ECO:0000256" key="2">
    <source>
        <dbReference type="ARBA" id="ARBA00023125"/>
    </source>
</evidence>
<dbReference type="EMBL" id="CP108222">
    <property type="protein sequence ID" value="WTT23308.1"/>
    <property type="molecule type" value="Genomic_DNA"/>
</dbReference>
<keyword evidence="1" id="KW-0805">Transcription regulation</keyword>
<proteinExistence type="predicted"/>
<gene>
    <name evidence="5" type="ORF">OHA22_00730</name>
</gene>
<evidence type="ECO:0000256" key="3">
    <source>
        <dbReference type="ARBA" id="ARBA00023163"/>
    </source>
</evidence>
<dbReference type="PANTHER" id="PTHR33204">
    <property type="entry name" value="TRANSCRIPTIONAL REGULATOR, MARR FAMILY"/>
    <property type="match status" value="1"/>
</dbReference>
<dbReference type="AlphaFoldDB" id="A0AAU2AII9"/>
<keyword evidence="3" id="KW-0804">Transcription</keyword>
<protein>
    <submittedName>
        <fullName evidence="5">Helix-turn-helix transcriptional regulator</fullName>
    </submittedName>
</protein>
<dbReference type="GO" id="GO:0003677">
    <property type="term" value="F:DNA binding"/>
    <property type="evidence" value="ECO:0007669"/>
    <property type="project" value="UniProtKB-KW"/>
</dbReference>
<dbReference type="Gene3D" id="1.10.10.10">
    <property type="entry name" value="Winged helix-like DNA-binding domain superfamily/Winged helix DNA-binding domain"/>
    <property type="match status" value="1"/>
</dbReference>
<dbReference type="Pfam" id="PF01638">
    <property type="entry name" value="HxlR"/>
    <property type="match status" value="1"/>
</dbReference>
<dbReference type="PROSITE" id="PS51118">
    <property type="entry name" value="HTH_HXLR"/>
    <property type="match status" value="1"/>
</dbReference>
<name>A0AAU2AII9_9ACTN</name>
<sequence length="122" mass="13944">MRDCPARTVIEVLANKWVLYVLGALQRNEGPMRFNELRRLLDGITQKMLTQTLRALERDGLVARTVYPTVPPRLEYALTELGCDIARLTNALAEWSYLNTEQILAARERFAAREASPEPVSW</sequence>
<keyword evidence="2" id="KW-0238">DNA-binding</keyword>
<evidence type="ECO:0000259" key="4">
    <source>
        <dbReference type="PROSITE" id="PS51118"/>
    </source>
</evidence>
<evidence type="ECO:0000256" key="1">
    <source>
        <dbReference type="ARBA" id="ARBA00023015"/>
    </source>
</evidence>
<dbReference type="InterPro" id="IPR036390">
    <property type="entry name" value="WH_DNA-bd_sf"/>
</dbReference>
<evidence type="ECO:0000313" key="5">
    <source>
        <dbReference type="EMBL" id="WTT23308.1"/>
    </source>
</evidence>
<dbReference type="PANTHER" id="PTHR33204:SF18">
    <property type="entry name" value="TRANSCRIPTIONAL REGULATORY PROTEIN"/>
    <property type="match status" value="1"/>
</dbReference>
<organism evidence="5">
    <name type="scientific">Streptomyces sp. NBC_00093</name>
    <dbReference type="NCBI Taxonomy" id="2975649"/>
    <lineage>
        <taxon>Bacteria</taxon>
        <taxon>Bacillati</taxon>
        <taxon>Actinomycetota</taxon>
        <taxon>Actinomycetes</taxon>
        <taxon>Kitasatosporales</taxon>
        <taxon>Streptomycetaceae</taxon>
        <taxon>Streptomyces</taxon>
    </lineage>
</organism>
<accession>A0AAU2AII9</accession>
<dbReference type="SUPFAM" id="SSF46785">
    <property type="entry name" value="Winged helix' DNA-binding domain"/>
    <property type="match status" value="1"/>
</dbReference>
<reference evidence="5" key="1">
    <citation type="submission" date="2022-10" db="EMBL/GenBank/DDBJ databases">
        <title>The complete genomes of actinobacterial strains from the NBC collection.</title>
        <authorList>
            <person name="Joergensen T.S."/>
            <person name="Alvarez Arevalo M."/>
            <person name="Sterndorff E.B."/>
            <person name="Faurdal D."/>
            <person name="Vuksanovic O."/>
            <person name="Mourched A.-S."/>
            <person name="Charusanti P."/>
            <person name="Shaw S."/>
            <person name="Blin K."/>
            <person name="Weber T."/>
        </authorList>
    </citation>
    <scope>NUCLEOTIDE SEQUENCE</scope>
    <source>
        <strain evidence="5">NBC_00093</strain>
    </source>
</reference>
<feature type="domain" description="HTH hxlR-type" evidence="4">
    <location>
        <begin position="4"/>
        <end position="104"/>
    </location>
</feature>